<dbReference type="InterPro" id="IPR054414">
    <property type="entry name" value="Ccdc124/Oxs1_C"/>
</dbReference>
<dbReference type="GO" id="GO:0030496">
    <property type="term" value="C:midbody"/>
    <property type="evidence" value="ECO:0007669"/>
    <property type="project" value="UniProtKB-SubCell"/>
</dbReference>
<dbReference type="AlphaFoldDB" id="A0A6M2DHV8"/>
<comment type="similarity">
    <text evidence="2">Belongs to the CCDC124 family.</text>
</comment>
<keyword evidence="3" id="KW-0175">Coiled coil</keyword>
<dbReference type="SUPFAM" id="SSF47095">
    <property type="entry name" value="HMG-box"/>
    <property type="match status" value="1"/>
</dbReference>
<accession>A0A6M2DHV8</accession>
<dbReference type="GO" id="GO:0006366">
    <property type="term" value="P:transcription by RNA polymerase II"/>
    <property type="evidence" value="ECO:0007669"/>
    <property type="project" value="TreeGrafter"/>
</dbReference>
<evidence type="ECO:0000256" key="3">
    <source>
        <dbReference type="ARBA" id="ARBA00023054"/>
    </source>
</evidence>
<comment type="subcellular location">
    <subcellularLocation>
        <location evidence="1">Midbody</location>
    </subcellularLocation>
</comment>
<dbReference type="EMBL" id="GIIL01000865">
    <property type="protein sequence ID" value="NOV44591.1"/>
    <property type="molecule type" value="Transcribed_RNA"/>
</dbReference>
<evidence type="ECO:0000256" key="4">
    <source>
        <dbReference type="SAM" id="MobiDB-lite"/>
    </source>
</evidence>
<evidence type="ECO:0000313" key="6">
    <source>
        <dbReference type="EMBL" id="NOV44591.1"/>
    </source>
</evidence>
<feature type="domain" description="Coiled-coil" evidence="5">
    <location>
        <begin position="126"/>
        <end position="207"/>
    </location>
</feature>
<name>A0A6M2DHV8_XENCH</name>
<evidence type="ECO:0000259" key="5">
    <source>
        <dbReference type="Pfam" id="PF06244"/>
    </source>
</evidence>
<dbReference type="Pfam" id="PF06244">
    <property type="entry name" value="Ccdc124"/>
    <property type="match status" value="1"/>
</dbReference>
<dbReference type="GO" id="GO:0005634">
    <property type="term" value="C:nucleus"/>
    <property type="evidence" value="ECO:0007669"/>
    <property type="project" value="TreeGrafter"/>
</dbReference>
<sequence>MPKKFAGENNKAVEARARKAAVKEAENARKQKAAEDKEWEDNDKQILKKQQRKDDQERKKQQLLEKKAEAKALLEQEMNAIKVAPKQPLAKITRAQIMAENERRESAIKSVNKPSTVVADAPLEENLNRLQVEEAVARNVDDAITVLNSKDQEIDKHPEKRLKAAFTAFEEATMPRIKQENPTLRLSQLKQILRKEWMKSPDNPLNQRLLK</sequence>
<dbReference type="PANTHER" id="PTHR21680">
    <property type="entry name" value="COILED-COIL DOMAIN-CONTAINING PROTEIN 124"/>
    <property type="match status" value="1"/>
</dbReference>
<evidence type="ECO:0000256" key="1">
    <source>
        <dbReference type="ARBA" id="ARBA00004214"/>
    </source>
</evidence>
<proteinExistence type="inferred from homology"/>
<dbReference type="InterPro" id="IPR010422">
    <property type="entry name" value="Ccdc124/Oxs1"/>
</dbReference>
<reference evidence="6" key="1">
    <citation type="submission" date="2020-03" db="EMBL/GenBank/DDBJ databases">
        <title>Transcriptomic Profiling of the Digestive Tract of the Rat Flea, Xenopsylla cheopis, Following Blood Feeding and Infection with Yersinia pestis.</title>
        <authorList>
            <person name="Bland D.M."/>
            <person name="Martens C.A."/>
            <person name="Virtaneva K."/>
            <person name="Kanakabandi K."/>
            <person name="Long D."/>
            <person name="Rosenke R."/>
            <person name="Saturday G.A."/>
            <person name="Hoyt F.H."/>
            <person name="Bruno D.P."/>
            <person name="Ribeiro J.M.C."/>
            <person name="Hinnebusch J."/>
        </authorList>
    </citation>
    <scope>NUCLEOTIDE SEQUENCE</scope>
</reference>
<feature type="region of interest" description="Disordered" evidence="4">
    <location>
        <begin position="1"/>
        <end position="64"/>
    </location>
</feature>
<dbReference type="GO" id="GO:0003713">
    <property type="term" value="F:transcription coactivator activity"/>
    <property type="evidence" value="ECO:0007669"/>
    <property type="project" value="TreeGrafter"/>
</dbReference>
<organism evidence="6">
    <name type="scientific">Xenopsylla cheopis</name>
    <name type="common">Oriental rat flea</name>
    <name type="synonym">Pulex cheopis</name>
    <dbReference type="NCBI Taxonomy" id="163159"/>
    <lineage>
        <taxon>Eukaryota</taxon>
        <taxon>Metazoa</taxon>
        <taxon>Ecdysozoa</taxon>
        <taxon>Arthropoda</taxon>
        <taxon>Hexapoda</taxon>
        <taxon>Insecta</taxon>
        <taxon>Pterygota</taxon>
        <taxon>Neoptera</taxon>
        <taxon>Endopterygota</taxon>
        <taxon>Siphonaptera</taxon>
        <taxon>Pulicidae</taxon>
        <taxon>Xenopsyllinae</taxon>
        <taxon>Xenopsylla</taxon>
    </lineage>
</organism>
<protein>
    <recommendedName>
        <fullName evidence="5">Coiled-coil domain-containing protein</fullName>
    </recommendedName>
</protein>
<dbReference type="InterPro" id="IPR036910">
    <property type="entry name" value="HMG_box_dom_sf"/>
</dbReference>
<feature type="compositionally biased region" description="Basic and acidic residues" evidence="4">
    <location>
        <begin position="11"/>
        <end position="64"/>
    </location>
</feature>
<dbReference type="PANTHER" id="PTHR21680:SF0">
    <property type="entry name" value="COILED-COIL DOMAIN-CONTAINING PROTEIN 124"/>
    <property type="match status" value="1"/>
</dbReference>
<evidence type="ECO:0000256" key="2">
    <source>
        <dbReference type="ARBA" id="ARBA00008296"/>
    </source>
</evidence>